<dbReference type="OrthoDB" id="3562024at2759"/>
<feature type="transmembrane region" description="Helical" evidence="1">
    <location>
        <begin position="19"/>
        <end position="38"/>
    </location>
</feature>
<comment type="caution">
    <text evidence="3">The sequence shown here is derived from an EMBL/GenBank/DDBJ whole genome shotgun (WGS) entry which is preliminary data.</text>
</comment>
<dbReference type="AlphaFoldDB" id="A0A8H4RBB5"/>
<evidence type="ECO:0000259" key="2">
    <source>
        <dbReference type="Pfam" id="PF20684"/>
    </source>
</evidence>
<accession>A0A8H4RBB5</accession>
<keyword evidence="1" id="KW-1133">Transmembrane helix</keyword>
<keyword evidence="4" id="KW-1185">Reference proteome</keyword>
<feature type="transmembrane region" description="Helical" evidence="1">
    <location>
        <begin position="50"/>
        <end position="69"/>
    </location>
</feature>
<protein>
    <recommendedName>
        <fullName evidence="2">Rhodopsin domain-containing protein</fullName>
    </recommendedName>
</protein>
<evidence type="ECO:0000313" key="3">
    <source>
        <dbReference type="EMBL" id="KAF4626959.1"/>
    </source>
</evidence>
<dbReference type="PANTHER" id="PTHR38794:SF1">
    <property type="entry name" value="INTEGRAL MEMBRANE PROTEIN"/>
    <property type="match status" value="1"/>
</dbReference>
<feature type="transmembrane region" description="Helical" evidence="1">
    <location>
        <begin position="129"/>
        <end position="150"/>
    </location>
</feature>
<keyword evidence="1" id="KW-0812">Transmembrane</keyword>
<reference evidence="3 4" key="1">
    <citation type="submission" date="2020-03" db="EMBL/GenBank/DDBJ databases">
        <title>Draft Genome Sequence of Cudoniella acicularis.</title>
        <authorList>
            <person name="Buettner E."/>
            <person name="Kellner H."/>
        </authorList>
    </citation>
    <scope>NUCLEOTIDE SEQUENCE [LARGE SCALE GENOMIC DNA]</scope>
    <source>
        <strain evidence="3 4">DSM 108380</strain>
    </source>
</reference>
<dbReference type="PANTHER" id="PTHR38794">
    <property type="entry name" value="INTEGRAL MEMBRANE PROTEIN"/>
    <property type="match status" value="1"/>
</dbReference>
<organism evidence="3 4">
    <name type="scientific">Cudoniella acicularis</name>
    <dbReference type="NCBI Taxonomy" id="354080"/>
    <lineage>
        <taxon>Eukaryota</taxon>
        <taxon>Fungi</taxon>
        <taxon>Dikarya</taxon>
        <taxon>Ascomycota</taxon>
        <taxon>Pezizomycotina</taxon>
        <taxon>Leotiomycetes</taxon>
        <taxon>Helotiales</taxon>
        <taxon>Tricladiaceae</taxon>
        <taxon>Cudoniella</taxon>
    </lineage>
</organism>
<feature type="transmembrane region" description="Helical" evidence="1">
    <location>
        <begin position="170"/>
        <end position="192"/>
    </location>
</feature>
<dbReference type="Proteomes" id="UP000566819">
    <property type="component" value="Unassembled WGS sequence"/>
</dbReference>
<proteinExistence type="predicted"/>
<dbReference type="EMBL" id="JAAMPI010001052">
    <property type="protein sequence ID" value="KAF4626959.1"/>
    <property type="molecule type" value="Genomic_DNA"/>
</dbReference>
<dbReference type="InterPro" id="IPR049326">
    <property type="entry name" value="Rhodopsin_dom_fungi"/>
</dbReference>
<name>A0A8H4RBB5_9HELO</name>
<dbReference type="Pfam" id="PF20684">
    <property type="entry name" value="Fung_rhodopsin"/>
    <property type="match status" value="1"/>
</dbReference>
<evidence type="ECO:0000313" key="4">
    <source>
        <dbReference type="Proteomes" id="UP000566819"/>
    </source>
</evidence>
<feature type="domain" description="Rhodopsin" evidence="2">
    <location>
        <begin position="93"/>
        <end position="193"/>
    </location>
</feature>
<feature type="transmembrane region" description="Helical" evidence="1">
    <location>
        <begin position="93"/>
        <end position="117"/>
    </location>
</feature>
<gene>
    <name evidence="3" type="ORF">G7Y89_g11197</name>
</gene>
<keyword evidence="1" id="KW-0472">Membrane</keyword>
<sequence length="297" mass="32706">MDSTRPIITDQNLGPVVNIATWLLLVISVVAVVARLSTKWAVTHRMNWDDLLIGISLIFLVGNGVATSFEATNGLGSPSDSSSSEQLLKAQKFAFWTVFFIIEILLNTALMVIPVIIMWGLRVRRMQKVALACCFGFRIFVVGALIAQAFYYSKASKSSDFIFHAWKPTIAGEVVLCLAYVAPCVPYLRPFLESLDSGMLRNEPIRRMGHSTGGSQGYGSSLGLDRVSNRNSPRNKYFGGDDGISSPEIGTDTGLGSRNEKWYQFKKGTPSLDSHASNSQIIKTTTSITWEHEPEMV</sequence>
<evidence type="ECO:0000256" key="1">
    <source>
        <dbReference type="SAM" id="Phobius"/>
    </source>
</evidence>